<sequence>MEVDHCEQFQLSSIDKIEGKEQAKSFTDALREKYGSGDQDCNFIVDGVVINLVVGRSPSKNGSNAEFAHLRNVVLSQYAIDHAGLPLQGLSSLCPNVVDLDLSSNTLEDWAEVLPLIAQLPSLKFVNLSHNKLKNYNNYVQNWLLPLPTIENLVLNSTNTNWEDVLCLSQHLPALKDLHLCKNGYTHLDCTNLDKLHQVESMWLNDNHLSCWNEIWKLNSLISLKSLFLSGNPVNDVFYNEQSMEKSNSDSPMKTSSFFETPIKSTNFSGDFSQIKSRGKALNARRKLVLSDTLSCDSDLEMLNDIAEQCCSPSKIKCDCDSPFNKTWPQSSPNSSPQRKLSTEMKRQPDSRPIDINYKNSSYSNISRGSSQPENDIEIMDDSSCDSPRFDDSGCGSSLRSNFVSQDDDDDDDDARCAFEFKPFQRLQTLCLSKTKINSWENLYQLTKFPGLHSVRLMDIPFLNDLPPEERRKLYAASLSNVSCLNGSEVTLNEREKAERHFLRYYSERPDKPEWYTDLESKHGALKPLVDIDLGARYHTWAKIIFIYNGLEIFTEKVHVVQPVGKLRKHLAKCLALPINGFRMFHYPCSPEHGNIEKAELQELRLDSLPMSRFDLLDGDEIHLDDCSLLSISV</sequence>
<keyword evidence="2" id="KW-0677">Repeat</keyword>
<accession>A0A812AWA5</accession>
<reference evidence="4" key="1">
    <citation type="submission" date="2021-01" db="EMBL/GenBank/DDBJ databases">
        <authorList>
            <person name="Li R."/>
            <person name="Bekaert M."/>
        </authorList>
    </citation>
    <scope>NUCLEOTIDE SEQUENCE</scope>
    <source>
        <strain evidence="4">Farmed</strain>
    </source>
</reference>
<dbReference type="PANTHER" id="PTHR18849">
    <property type="entry name" value="LEUCINE RICH REPEAT PROTEIN"/>
    <property type="match status" value="1"/>
</dbReference>
<evidence type="ECO:0000256" key="1">
    <source>
        <dbReference type="ARBA" id="ARBA00022614"/>
    </source>
</evidence>
<dbReference type="AlphaFoldDB" id="A0A812AWA5"/>
<dbReference type="PANTHER" id="PTHR18849:SF0">
    <property type="entry name" value="CILIA- AND FLAGELLA-ASSOCIATED PROTEIN 410-RELATED"/>
    <property type="match status" value="1"/>
</dbReference>
<feature type="compositionally biased region" description="Polar residues" evidence="3">
    <location>
        <begin position="327"/>
        <end position="340"/>
    </location>
</feature>
<keyword evidence="5" id="KW-1185">Reference proteome</keyword>
<dbReference type="OrthoDB" id="5855206at2759"/>
<feature type="region of interest" description="Disordered" evidence="3">
    <location>
        <begin position="327"/>
        <end position="393"/>
    </location>
</feature>
<protein>
    <submittedName>
        <fullName evidence="4">TBCEL</fullName>
    </submittedName>
</protein>
<feature type="compositionally biased region" description="Low complexity" evidence="3">
    <location>
        <begin position="356"/>
        <end position="371"/>
    </location>
</feature>
<dbReference type="EMBL" id="CAHIKZ030000261">
    <property type="protein sequence ID" value="CAE1164567.1"/>
    <property type="molecule type" value="Genomic_DNA"/>
</dbReference>
<feature type="compositionally biased region" description="Acidic residues" evidence="3">
    <location>
        <begin position="375"/>
        <end position="384"/>
    </location>
</feature>
<keyword evidence="1" id="KW-0433">Leucine-rich repeat</keyword>
<dbReference type="SUPFAM" id="SSF52047">
    <property type="entry name" value="RNI-like"/>
    <property type="match status" value="1"/>
</dbReference>
<gene>
    <name evidence="4" type="ORF">SPHA_8067</name>
</gene>
<evidence type="ECO:0000313" key="5">
    <source>
        <dbReference type="Proteomes" id="UP000597762"/>
    </source>
</evidence>
<organism evidence="4 5">
    <name type="scientific">Acanthosepion pharaonis</name>
    <name type="common">Pharaoh cuttlefish</name>
    <name type="synonym">Sepia pharaonis</name>
    <dbReference type="NCBI Taxonomy" id="158019"/>
    <lineage>
        <taxon>Eukaryota</taxon>
        <taxon>Metazoa</taxon>
        <taxon>Spiralia</taxon>
        <taxon>Lophotrochozoa</taxon>
        <taxon>Mollusca</taxon>
        <taxon>Cephalopoda</taxon>
        <taxon>Coleoidea</taxon>
        <taxon>Decapodiformes</taxon>
        <taxon>Sepiida</taxon>
        <taxon>Sepiina</taxon>
        <taxon>Sepiidae</taxon>
        <taxon>Acanthosepion</taxon>
    </lineage>
</organism>
<feature type="compositionally biased region" description="Basic and acidic residues" evidence="3">
    <location>
        <begin position="341"/>
        <end position="353"/>
    </location>
</feature>
<evidence type="ECO:0000256" key="2">
    <source>
        <dbReference type="ARBA" id="ARBA00022737"/>
    </source>
</evidence>
<name>A0A812AWA5_ACAPH</name>
<dbReference type="Gene3D" id="3.80.10.10">
    <property type="entry name" value="Ribonuclease Inhibitor"/>
    <property type="match status" value="3"/>
</dbReference>
<proteinExistence type="predicted"/>
<evidence type="ECO:0000256" key="3">
    <source>
        <dbReference type="SAM" id="MobiDB-lite"/>
    </source>
</evidence>
<dbReference type="Proteomes" id="UP000597762">
    <property type="component" value="Unassembled WGS sequence"/>
</dbReference>
<evidence type="ECO:0000313" key="4">
    <source>
        <dbReference type="EMBL" id="CAE1164567.1"/>
    </source>
</evidence>
<comment type="caution">
    <text evidence="4">The sequence shown here is derived from an EMBL/GenBank/DDBJ whole genome shotgun (WGS) entry which is preliminary data.</text>
</comment>
<dbReference type="InterPro" id="IPR032675">
    <property type="entry name" value="LRR_dom_sf"/>
</dbReference>